<dbReference type="EMBL" id="JABAFY010000001">
    <property type="protein sequence ID" value="NME51066.1"/>
    <property type="molecule type" value="Genomic_DNA"/>
</dbReference>
<organism evidence="1 2">
    <name type="scientific">Desulfovibrio piger</name>
    <dbReference type="NCBI Taxonomy" id="901"/>
    <lineage>
        <taxon>Bacteria</taxon>
        <taxon>Pseudomonadati</taxon>
        <taxon>Thermodesulfobacteriota</taxon>
        <taxon>Desulfovibrionia</taxon>
        <taxon>Desulfovibrionales</taxon>
        <taxon>Desulfovibrionaceae</taxon>
        <taxon>Desulfovibrio</taxon>
    </lineage>
</organism>
<comment type="caution">
    <text evidence="1">The sequence shown here is derived from an EMBL/GenBank/DDBJ whole genome shotgun (WGS) entry which is preliminary data.</text>
</comment>
<dbReference type="RefSeq" id="WP_168934548.1">
    <property type="nucleotide sequence ID" value="NZ_JABAFY010000001.1"/>
</dbReference>
<sequence>MKTHVTVIPSDGIISVDGEVLFLDGITSETFHALQWHDGAGHVEPGDGLPNEELSTDDYAGRVAPFVALWEEEKARLEEEANRPPTDEELAAQAVAEARAQSRSILMARMQADMVQTGAFAAAEFATFAKAGLFTDWAAGRTYAKGYRLAHKGIVYEVMQEVTAIENQPPDAAGLLAVYRPLSVDPETGEEPDGSREHPFAFLYGMDVTKDCYYSYEDKLWLARADMPACVWVPGTAGLWQWEEASAA</sequence>
<name>A0A848CCM8_9BACT</name>
<proteinExistence type="predicted"/>
<dbReference type="Gene3D" id="2.10.10.90">
    <property type="match status" value="1"/>
</dbReference>
<evidence type="ECO:0000313" key="2">
    <source>
        <dbReference type="Proteomes" id="UP000522333"/>
    </source>
</evidence>
<protein>
    <submittedName>
        <fullName evidence="1">Uncharacterized protein</fullName>
    </submittedName>
</protein>
<reference evidence="1 2" key="1">
    <citation type="submission" date="2020-04" db="EMBL/GenBank/DDBJ databases">
        <authorList>
            <person name="Hitch T.C.A."/>
            <person name="Wylensek D."/>
            <person name="Clavel T."/>
        </authorList>
    </citation>
    <scope>NUCLEOTIDE SEQUENCE [LARGE SCALE GENOMIC DNA]</scope>
    <source>
        <strain evidence="1 2">PG-251-APC-1</strain>
    </source>
</reference>
<dbReference type="Proteomes" id="UP000522333">
    <property type="component" value="Unassembled WGS sequence"/>
</dbReference>
<gene>
    <name evidence="1" type="ORF">HF854_00660</name>
</gene>
<dbReference type="AlphaFoldDB" id="A0A848CCM8"/>
<evidence type="ECO:0000313" key="1">
    <source>
        <dbReference type="EMBL" id="NME51066.1"/>
    </source>
</evidence>
<accession>A0A848CCM8</accession>